<protein>
    <recommendedName>
        <fullName evidence="3">Glycosyltransferase</fullName>
    </recommendedName>
</protein>
<dbReference type="AlphaFoldDB" id="A0A250F2M5"/>
<dbReference type="Proteomes" id="UP000217334">
    <property type="component" value="Chromosome"/>
</dbReference>
<reference evidence="2" key="1">
    <citation type="submission" date="2017-06" db="EMBL/GenBank/DDBJ databases">
        <title>Capnocytophaga spp. assemblies.</title>
        <authorList>
            <person name="Gulvik C.A."/>
        </authorList>
    </citation>
    <scope>NUCLEOTIDE SEQUENCE [LARGE SCALE GENOMIC DNA]</scope>
    <source>
        <strain evidence="2">H4486</strain>
    </source>
</reference>
<organism evidence="1 2">
    <name type="scientific">Capnocytophaga sputigena</name>
    <dbReference type="NCBI Taxonomy" id="1019"/>
    <lineage>
        <taxon>Bacteria</taxon>
        <taxon>Pseudomonadati</taxon>
        <taxon>Bacteroidota</taxon>
        <taxon>Flavobacteriia</taxon>
        <taxon>Flavobacteriales</taxon>
        <taxon>Flavobacteriaceae</taxon>
        <taxon>Capnocytophaga</taxon>
    </lineage>
</organism>
<evidence type="ECO:0000313" key="1">
    <source>
        <dbReference type="EMBL" id="ATA79404.1"/>
    </source>
</evidence>
<sequence>MINIFSNQNIKIFLPDNDSLNDATAHYIYLIEKAIIKAGGSSIKCKKISDIHSKDIVITIQLSVFIKYFFFFLIKRNQLVHWLQSISPEEAQLSNPNILLHPLRVLAEIVVLRISKKLFLGAESMLRHYESKYKLKIQHKSIIIPCYNKHLQRDTFFIANKYATPSFVYAGSLSAWQCFEETVEIYKKIEDTLDNSKLTVLTAEEERAKIILKEKGIQRFEVKYVPLIQLDNELSKHKYGFLIRKEHIVNYVATPTKMNSYLSVGLIPIFTDAVADFNTKINLQDYELKISSDVCIDDAVNKILSFEKNNMIKTDKYYNIVKYIFDNYYSDEKNLDNIIINGNI</sequence>
<accession>A0A250F2M5</accession>
<dbReference type="EMBL" id="CP022383">
    <property type="protein sequence ID" value="ATA79404.1"/>
    <property type="molecule type" value="Genomic_DNA"/>
</dbReference>
<gene>
    <name evidence="1" type="ORF">CGC59_06820</name>
</gene>
<name>A0A250F2M5_CAPSP</name>
<evidence type="ECO:0008006" key="3">
    <source>
        <dbReference type="Google" id="ProtNLM"/>
    </source>
</evidence>
<evidence type="ECO:0000313" key="2">
    <source>
        <dbReference type="Proteomes" id="UP000217334"/>
    </source>
</evidence>
<dbReference type="RefSeq" id="WP_095901341.1">
    <property type="nucleotide sequence ID" value="NZ_CP022383.1"/>
</dbReference>
<proteinExistence type="predicted"/>